<evidence type="ECO:0000259" key="1">
    <source>
        <dbReference type="Pfam" id="PF24016"/>
    </source>
</evidence>
<protein>
    <recommendedName>
        <fullName evidence="1">DUF7330 domain-containing protein</fullName>
    </recommendedName>
</protein>
<accession>A0A4Y9ZU81</accession>
<dbReference type="OrthoDB" id="3264779at2759"/>
<reference evidence="2 3" key="1">
    <citation type="submission" date="2019-02" db="EMBL/GenBank/DDBJ databases">
        <title>Genome sequencing of the rare red list fungi Hericium alpestre (H. flagellum).</title>
        <authorList>
            <person name="Buettner E."/>
            <person name="Kellner H."/>
        </authorList>
    </citation>
    <scope>NUCLEOTIDE SEQUENCE [LARGE SCALE GENOMIC DNA]</scope>
    <source>
        <strain evidence="2 3">DSM 108284</strain>
    </source>
</reference>
<dbReference type="Proteomes" id="UP000298061">
    <property type="component" value="Unassembled WGS sequence"/>
</dbReference>
<dbReference type="AlphaFoldDB" id="A0A4Y9ZU81"/>
<comment type="caution">
    <text evidence="2">The sequence shown here is derived from an EMBL/GenBank/DDBJ whole genome shotgun (WGS) entry which is preliminary data.</text>
</comment>
<organism evidence="2 3">
    <name type="scientific">Hericium alpestre</name>
    <dbReference type="NCBI Taxonomy" id="135208"/>
    <lineage>
        <taxon>Eukaryota</taxon>
        <taxon>Fungi</taxon>
        <taxon>Dikarya</taxon>
        <taxon>Basidiomycota</taxon>
        <taxon>Agaricomycotina</taxon>
        <taxon>Agaricomycetes</taxon>
        <taxon>Russulales</taxon>
        <taxon>Hericiaceae</taxon>
        <taxon>Hericium</taxon>
    </lineage>
</organism>
<evidence type="ECO:0000313" key="3">
    <source>
        <dbReference type="Proteomes" id="UP000298061"/>
    </source>
</evidence>
<dbReference type="EMBL" id="SFCI01000738">
    <property type="protein sequence ID" value="TFY78155.1"/>
    <property type="molecule type" value="Genomic_DNA"/>
</dbReference>
<feature type="domain" description="DUF7330" evidence="1">
    <location>
        <begin position="48"/>
        <end position="155"/>
    </location>
</feature>
<dbReference type="Pfam" id="PF24016">
    <property type="entry name" value="DUF7330"/>
    <property type="match status" value="1"/>
</dbReference>
<gene>
    <name evidence="2" type="ORF">EWM64_g5858</name>
</gene>
<name>A0A4Y9ZU81_9AGAM</name>
<dbReference type="InterPro" id="IPR055754">
    <property type="entry name" value="DUF7330"/>
</dbReference>
<proteinExistence type="predicted"/>
<sequence length="203" mass="23465">MAEQWQFRAIEQIFLVEKQEQILPRTRDEVFRNSKPAAEFVTICNPLKLKILLLGRFPGWTTESLARSKVCVLSYKGSVKAEVYRLSGAEDHTLRLEIQARKNPVTLILPHSFCGTICVRTTSEQKKKRFHLQRLTYSAALRKRMKSGHIHFGHLVDMNEDQVLIETSGKVTLLLMDENDRLRKGKWSRGGTKWLYGKKVQVV</sequence>
<evidence type="ECO:0000313" key="2">
    <source>
        <dbReference type="EMBL" id="TFY78155.1"/>
    </source>
</evidence>
<keyword evidence="3" id="KW-1185">Reference proteome</keyword>